<dbReference type="RefSeq" id="XP_002294202.1">
    <property type="nucleotide sequence ID" value="XM_002294166.1"/>
</dbReference>
<dbReference type="InterPro" id="IPR009071">
    <property type="entry name" value="HMG_box_dom"/>
</dbReference>
<dbReference type="KEGG" id="tps:THAPSDRAFT_10099"/>
<feature type="compositionally biased region" description="Low complexity" evidence="3">
    <location>
        <begin position="37"/>
        <end position="52"/>
    </location>
</feature>
<reference evidence="5 6" key="2">
    <citation type="journal article" date="2008" name="Nature">
        <title>The Phaeodactylum genome reveals the evolutionary history of diatom genomes.</title>
        <authorList>
            <person name="Bowler C."/>
            <person name="Allen A.E."/>
            <person name="Badger J.H."/>
            <person name="Grimwood J."/>
            <person name="Jabbari K."/>
            <person name="Kuo A."/>
            <person name="Maheswari U."/>
            <person name="Martens C."/>
            <person name="Maumus F."/>
            <person name="Otillar R.P."/>
            <person name="Rayko E."/>
            <person name="Salamov A."/>
            <person name="Vandepoele K."/>
            <person name="Beszteri B."/>
            <person name="Gruber A."/>
            <person name="Heijde M."/>
            <person name="Katinka M."/>
            <person name="Mock T."/>
            <person name="Valentin K."/>
            <person name="Verret F."/>
            <person name="Berges J.A."/>
            <person name="Brownlee C."/>
            <person name="Cadoret J.P."/>
            <person name="Chiovitti A."/>
            <person name="Choi C.J."/>
            <person name="Coesel S."/>
            <person name="De Martino A."/>
            <person name="Detter J.C."/>
            <person name="Durkin C."/>
            <person name="Falciatore A."/>
            <person name="Fournet J."/>
            <person name="Haruta M."/>
            <person name="Huysman M.J."/>
            <person name="Jenkins B.D."/>
            <person name="Jiroutova K."/>
            <person name="Jorgensen R.E."/>
            <person name="Joubert Y."/>
            <person name="Kaplan A."/>
            <person name="Kroger N."/>
            <person name="Kroth P.G."/>
            <person name="La Roche J."/>
            <person name="Lindquist E."/>
            <person name="Lommer M."/>
            <person name="Martin-Jezequel V."/>
            <person name="Lopez P.J."/>
            <person name="Lucas S."/>
            <person name="Mangogna M."/>
            <person name="McGinnis K."/>
            <person name="Medlin L.K."/>
            <person name="Montsant A."/>
            <person name="Oudot-Le Secq M.P."/>
            <person name="Napoli C."/>
            <person name="Obornik M."/>
            <person name="Parker M.S."/>
            <person name="Petit J.L."/>
            <person name="Porcel B.M."/>
            <person name="Poulsen N."/>
            <person name="Robison M."/>
            <person name="Rychlewski L."/>
            <person name="Rynearson T.A."/>
            <person name="Schmutz J."/>
            <person name="Shapiro H."/>
            <person name="Siaut M."/>
            <person name="Stanley M."/>
            <person name="Sussman M.R."/>
            <person name="Taylor A.R."/>
            <person name="Vardi A."/>
            <person name="von Dassow P."/>
            <person name="Vyverman W."/>
            <person name="Willis A."/>
            <person name="Wyrwicz L.S."/>
            <person name="Rokhsar D.S."/>
            <person name="Weissenbach J."/>
            <person name="Armbrust E.V."/>
            <person name="Green B.R."/>
            <person name="Van de Peer Y."/>
            <person name="Grigoriev I.V."/>
        </authorList>
    </citation>
    <scope>NUCLEOTIDE SEQUENCE [LARGE SCALE GENOMIC DNA]</scope>
    <source>
        <strain evidence="5 6">CCMP1335</strain>
    </source>
</reference>
<organism evidence="5 6">
    <name type="scientific">Thalassiosira pseudonana</name>
    <name type="common">Marine diatom</name>
    <name type="synonym">Cyclotella nana</name>
    <dbReference type="NCBI Taxonomy" id="35128"/>
    <lineage>
        <taxon>Eukaryota</taxon>
        <taxon>Sar</taxon>
        <taxon>Stramenopiles</taxon>
        <taxon>Ochrophyta</taxon>
        <taxon>Bacillariophyta</taxon>
        <taxon>Coscinodiscophyceae</taxon>
        <taxon>Thalassiosirophycidae</taxon>
        <taxon>Thalassiosirales</taxon>
        <taxon>Thalassiosiraceae</taxon>
        <taxon>Thalassiosira</taxon>
    </lineage>
</organism>
<evidence type="ECO:0000256" key="3">
    <source>
        <dbReference type="SAM" id="MobiDB-lite"/>
    </source>
</evidence>
<dbReference type="SMART" id="SM00398">
    <property type="entry name" value="HMG"/>
    <property type="match status" value="1"/>
</dbReference>
<dbReference type="GO" id="GO:0005634">
    <property type="term" value="C:nucleus"/>
    <property type="evidence" value="ECO:0000318"/>
    <property type="project" value="GO_Central"/>
</dbReference>
<feature type="compositionally biased region" description="Polar residues" evidence="3">
    <location>
        <begin position="357"/>
        <end position="366"/>
    </location>
</feature>
<dbReference type="STRING" id="35128.B8CD70"/>
<dbReference type="SUPFAM" id="SSF47095">
    <property type="entry name" value="HMG-box"/>
    <property type="match status" value="1"/>
</dbReference>
<dbReference type="Pfam" id="PF09011">
    <property type="entry name" value="HMG_box_2"/>
    <property type="match status" value="1"/>
</dbReference>
<protein>
    <recommendedName>
        <fullName evidence="4">HMG box domain-containing protein</fullName>
    </recommendedName>
</protein>
<evidence type="ECO:0000313" key="6">
    <source>
        <dbReference type="Proteomes" id="UP000001449"/>
    </source>
</evidence>
<feature type="region of interest" description="Disordered" evidence="3">
    <location>
        <begin position="350"/>
        <end position="373"/>
    </location>
</feature>
<sequence length="373" mass="41980">MTDQINTNTNDDMLLSFWLDNNEVTNVADADMIMNASVSKPSSKSKSSTSTRATKKEDDGRPRRPRSSYNFFFQMQREAIMKKQKQVPIVVHKSMRNKHRIGKHANVGFGNLARLVGENWRKVDPALKKDLERQARLDKERYEREMKAWYASRGETYDKTSSKVDAVKVDDVTQTEGSLNFFSAAVAFVTPDVAPKAIVSNANASAASYANGFPALPFKDNASGEEVSKAVSTSRLSFTMCAPCNSNVPSAGDVSPTTSSSASRTTMAGSMMMQFNANPSVCNSFNDSNDSQTFNPQQLFNVHDQYQSFIVHNHMMHHHEQMKFHARQEQETRQSHCDFIRRRIEMHRRCDEDEHTSSMSSASDAAQNVYHAM</sequence>
<reference evidence="5 6" key="1">
    <citation type="journal article" date="2004" name="Science">
        <title>The genome of the diatom Thalassiosira pseudonana: ecology, evolution, and metabolism.</title>
        <authorList>
            <person name="Armbrust E.V."/>
            <person name="Berges J.A."/>
            <person name="Bowler C."/>
            <person name="Green B.R."/>
            <person name="Martinez D."/>
            <person name="Putnam N.H."/>
            <person name="Zhou S."/>
            <person name="Allen A.E."/>
            <person name="Apt K.E."/>
            <person name="Bechner M."/>
            <person name="Brzezinski M.A."/>
            <person name="Chaal B.K."/>
            <person name="Chiovitti A."/>
            <person name="Davis A.K."/>
            <person name="Demarest M.S."/>
            <person name="Detter J.C."/>
            <person name="Glavina T."/>
            <person name="Goodstein D."/>
            <person name="Hadi M.Z."/>
            <person name="Hellsten U."/>
            <person name="Hildebrand M."/>
            <person name="Jenkins B.D."/>
            <person name="Jurka J."/>
            <person name="Kapitonov V.V."/>
            <person name="Kroger N."/>
            <person name="Lau W.W."/>
            <person name="Lane T.W."/>
            <person name="Larimer F.W."/>
            <person name="Lippmeier J.C."/>
            <person name="Lucas S."/>
            <person name="Medina M."/>
            <person name="Montsant A."/>
            <person name="Obornik M."/>
            <person name="Parker M.S."/>
            <person name="Palenik B."/>
            <person name="Pazour G.J."/>
            <person name="Richardson P.M."/>
            <person name="Rynearson T.A."/>
            <person name="Saito M.A."/>
            <person name="Schwartz D.C."/>
            <person name="Thamatrakoln K."/>
            <person name="Valentin K."/>
            <person name="Vardi A."/>
            <person name="Wilkerson F.P."/>
            <person name="Rokhsar D.S."/>
        </authorList>
    </citation>
    <scope>NUCLEOTIDE SEQUENCE [LARGE SCALE GENOMIC DNA]</scope>
    <source>
        <strain evidence="5 6">CCMP1335</strain>
    </source>
</reference>
<dbReference type="PROSITE" id="PS50118">
    <property type="entry name" value="HMG_BOX_2"/>
    <property type="match status" value="1"/>
</dbReference>
<gene>
    <name evidence="5" type="ORF">THAPSDRAFT_10099</name>
</gene>
<feature type="domain" description="HMG box" evidence="4">
    <location>
        <begin position="62"/>
        <end position="150"/>
    </location>
</feature>
<dbReference type="InParanoid" id="B8CD70"/>
<keyword evidence="1 2" id="KW-0238">DNA-binding</keyword>
<dbReference type="eggNOG" id="ENOG502T2D4">
    <property type="taxonomic scope" value="Eukaryota"/>
</dbReference>
<dbReference type="Proteomes" id="UP000001449">
    <property type="component" value="Chromosome 15"/>
</dbReference>
<proteinExistence type="predicted"/>
<feature type="region of interest" description="Disordered" evidence="3">
    <location>
        <begin position="37"/>
        <end position="68"/>
    </location>
</feature>
<evidence type="ECO:0000256" key="1">
    <source>
        <dbReference type="ARBA" id="ARBA00023125"/>
    </source>
</evidence>
<dbReference type="GO" id="GO:0003677">
    <property type="term" value="F:DNA binding"/>
    <property type="evidence" value="ECO:0007669"/>
    <property type="project" value="UniProtKB-UniRule"/>
</dbReference>
<keyword evidence="2" id="KW-0539">Nucleus</keyword>
<evidence type="ECO:0000256" key="2">
    <source>
        <dbReference type="PROSITE-ProRule" id="PRU00267"/>
    </source>
</evidence>
<dbReference type="Gene3D" id="1.10.30.10">
    <property type="entry name" value="High mobility group box domain"/>
    <property type="match status" value="1"/>
</dbReference>
<dbReference type="InterPro" id="IPR036910">
    <property type="entry name" value="HMG_box_dom_sf"/>
</dbReference>
<dbReference type="AlphaFoldDB" id="B8CD70"/>
<dbReference type="HOGENOM" id="CLU_704950_0_0_1"/>
<dbReference type="GeneID" id="7444310"/>
<feature type="DNA-binding region" description="HMG box" evidence="2">
    <location>
        <begin position="62"/>
        <end position="150"/>
    </location>
</feature>
<dbReference type="PaxDb" id="35128-Thaps10099"/>
<evidence type="ECO:0000259" key="4">
    <source>
        <dbReference type="PROSITE" id="PS50118"/>
    </source>
</evidence>
<accession>B8CD70</accession>
<dbReference type="PANTHER" id="PTHR48112:SF15">
    <property type="entry name" value="HMG BOX DOMAIN-CONTAINING PROTEIN"/>
    <property type="match status" value="1"/>
</dbReference>
<evidence type="ECO:0000313" key="5">
    <source>
        <dbReference type="EMBL" id="EED88557.1"/>
    </source>
</evidence>
<dbReference type="PANTHER" id="PTHR48112">
    <property type="entry name" value="HIGH MOBILITY GROUP PROTEIN DSP1"/>
    <property type="match status" value="1"/>
</dbReference>
<name>B8CD70_THAPS</name>
<keyword evidence="6" id="KW-1185">Reference proteome</keyword>
<dbReference type="InterPro" id="IPR050342">
    <property type="entry name" value="HMGB"/>
</dbReference>
<dbReference type="EMBL" id="CM000650">
    <property type="protein sequence ID" value="EED88557.1"/>
    <property type="molecule type" value="Genomic_DNA"/>
</dbReference>